<name>A0ABS7R1I1_9ACTN</name>
<proteinExistence type="predicted"/>
<protein>
    <submittedName>
        <fullName evidence="1">Uncharacterized protein</fullName>
    </submittedName>
</protein>
<dbReference type="RefSeq" id="WP_222982549.1">
    <property type="nucleotide sequence ID" value="NZ_JAINVZ010000041.1"/>
</dbReference>
<dbReference type="EMBL" id="JAINVZ010000041">
    <property type="protein sequence ID" value="MBY8889326.1"/>
    <property type="molecule type" value="Genomic_DNA"/>
</dbReference>
<dbReference type="Proteomes" id="UP001198565">
    <property type="component" value="Unassembled WGS sequence"/>
</dbReference>
<evidence type="ECO:0000313" key="2">
    <source>
        <dbReference type="Proteomes" id="UP001198565"/>
    </source>
</evidence>
<reference evidence="1 2" key="1">
    <citation type="submission" date="2021-08" db="EMBL/GenBank/DDBJ databases">
        <title>Streptomyces sp. PTM05 isolated from lichen.</title>
        <authorList>
            <person name="Somphong A."/>
            <person name="Phongsopitanun W."/>
            <person name="Tanasupawat S."/>
        </authorList>
    </citation>
    <scope>NUCLEOTIDE SEQUENCE [LARGE SCALE GENOMIC DNA]</scope>
    <source>
        <strain evidence="1 2">Ptm05</strain>
    </source>
</reference>
<evidence type="ECO:0000313" key="1">
    <source>
        <dbReference type="EMBL" id="MBY8889326.1"/>
    </source>
</evidence>
<keyword evidence="2" id="KW-1185">Reference proteome</keyword>
<sequence>MTPPTTTLTPPREPVLLTIGRRPADGATGALAVPLPAAAIRDDEVQIIADLEEAAEGAECSCSAGDDQPY</sequence>
<accession>A0ABS7R1I1</accession>
<organism evidence="1 2">
    <name type="scientific">Streptantibioticus parmotrematis</name>
    <dbReference type="NCBI Taxonomy" id="2873249"/>
    <lineage>
        <taxon>Bacteria</taxon>
        <taxon>Bacillati</taxon>
        <taxon>Actinomycetota</taxon>
        <taxon>Actinomycetes</taxon>
        <taxon>Kitasatosporales</taxon>
        <taxon>Streptomycetaceae</taxon>
        <taxon>Streptantibioticus</taxon>
    </lineage>
</organism>
<comment type="caution">
    <text evidence="1">The sequence shown here is derived from an EMBL/GenBank/DDBJ whole genome shotgun (WGS) entry which is preliminary data.</text>
</comment>
<gene>
    <name evidence="1" type="ORF">K7472_31455</name>
</gene>